<dbReference type="GeneID" id="37267645"/>
<evidence type="ECO:0000259" key="15">
    <source>
        <dbReference type="Pfam" id="PF08264"/>
    </source>
</evidence>
<evidence type="ECO:0000259" key="14">
    <source>
        <dbReference type="Pfam" id="PF00133"/>
    </source>
</evidence>
<evidence type="ECO:0000256" key="3">
    <source>
        <dbReference type="ARBA" id="ARBA00013165"/>
    </source>
</evidence>
<dbReference type="Proteomes" id="UP000245946">
    <property type="component" value="Unassembled WGS sequence"/>
</dbReference>
<evidence type="ECO:0000313" key="16">
    <source>
        <dbReference type="EMBL" id="PWN99668.1"/>
    </source>
</evidence>
<dbReference type="InterPro" id="IPR023585">
    <property type="entry name" value="Ile-tRNA-ligase_type1"/>
</dbReference>
<dbReference type="AlphaFoldDB" id="A0A316ZF75"/>
<dbReference type="InterPro" id="IPR033708">
    <property type="entry name" value="Anticodon_Ile_BEm"/>
</dbReference>
<dbReference type="InterPro" id="IPR009008">
    <property type="entry name" value="Val/Leu/Ile-tRNA-synth_edit"/>
</dbReference>
<dbReference type="InterPro" id="IPR014729">
    <property type="entry name" value="Rossmann-like_a/b/a_fold"/>
</dbReference>
<dbReference type="GO" id="GO:0006428">
    <property type="term" value="P:isoleucyl-tRNA aminoacylation"/>
    <property type="evidence" value="ECO:0007669"/>
    <property type="project" value="InterPro"/>
</dbReference>
<dbReference type="PANTHER" id="PTHR42765">
    <property type="entry name" value="SOLEUCYL-TRNA SYNTHETASE"/>
    <property type="match status" value="1"/>
</dbReference>
<evidence type="ECO:0000256" key="13">
    <source>
        <dbReference type="SAM" id="MobiDB-lite"/>
    </source>
</evidence>
<evidence type="ECO:0000256" key="2">
    <source>
        <dbReference type="ARBA" id="ARBA00005594"/>
    </source>
</evidence>
<dbReference type="InterPro" id="IPR002300">
    <property type="entry name" value="aa-tRNA-synth_Ia"/>
</dbReference>
<name>A0A316ZF75_9BASI</name>
<dbReference type="CDD" id="cd07960">
    <property type="entry name" value="Anticodon_Ia_Ile_BEm"/>
    <property type="match status" value="1"/>
</dbReference>
<organism evidence="16 17">
    <name type="scientific">Tilletiopsis washingtonensis</name>
    <dbReference type="NCBI Taxonomy" id="58919"/>
    <lineage>
        <taxon>Eukaryota</taxon>
        <taxon>Fungi</taxon>
        <taxon>Dikarya</taxon>
        <taxon>Basidiomycota</taxon>
        <taxon>Ustilaginomycotina</taxon>
        <taxon>Exobasidiomycetes</taxon>
        <taxon>Entylomatales</taxon>
        <taxon>Entylomatales incertae sedis</taxon>
        <taxon>Tilletiopsis</taxon>
    </lineage>
</organism>
<keyword evidence="7 12" id="KW-0648">Protein biosynthesis</keyword>
<dbReference type="PRINTS" id="PR00984">
    <property type="entry name" value="TRNASYNTHILE"/>
</dbReference>
<dbReference type="GO" id="GO:0000049">
    <property type="term" value="F:tRNA binding"/>
    <property type="evidence" value="ECO:0007669"/>
    <property type="project" value="InterPro"/>
</dbReference>
<evidence type="ECO:0000256" key="10">
    <source>
        <dbReference type="ARBA" id="ARBA00048359"/>
    </source>
</evidence>
<evidence type="ECO:0000256" key="9">
    <source>
        <dbReference type="ARBA" id="ARBA00032665"/>
    </source>
</evidence>
<dbReference type="SUPFAM" id="SSF47323">
    <property type="entry name" value="Anticodon-binding domain of a subclass of class I aminoacyl-tRNA synthetases"/>
    <property type="match status" value="1"/>
</dbReference>
<dbReference type="SUPFAM" id="SSF50677">
    <property type="entry name" value="ValRS/IleRS/LeuRS editing domain"/>
    <property type="match status" value="1"/>
</dbReference>
<dbReference type="InterPro" id="IPR001412">
    <property type="entry name" value="aa-tRNA-synth_I_CS"/>
</dbReference>
<dbReference type="FunFam" id="3.40.50.620:FF:000111">
    <property type="entry name" value="Mitochondrial isoleucyl-tRNA synthetase"/>
    <property type="match status" value="1"/>
</dbReference>
<evidence type="ECO:0000256" key="7">
    <source>
        <dbReference type="ARBA" id="ARBA00022917"/>
    </source>
</evidence>
<protein>
    <recommendedName>
        <fullName evidence="11">Isoleucine--tRNA ligase, mitochondrial</fullName>
        <ecNumber evidence="3">6.1.1.5</ecNumber>
    </recommendedName>
    <alternativeName>
        <fullName evidence="9">Isoleucyl-tRNA synthetase</fullName>
    </alternativeName>
</protein>
<evidence type="ECO:0000256" key="5">
    <source>
        <dbReference type="ARBA" id="ARBA00022741"/>
    </source>
</evidence>
<dbReference type="InterPro" id="IPR013155">
    <property type="entry name" value="M/V/L/I-tRNA-synth_anticd-bd"/>
</dbReference>
<dbReference type="GO" id="GO:0002161">
    <property type="term" value="F:aminoacyl-tRNA deacylase activity"/>
    <property type="evidence" value="ECO:0007669"/>
    <property type="project" value="InterPro"/>
</dbReference>
<dbReference type="NCBIfam" id="TIGR00392">
    <property type="entry name" value="ileS"/>
    <property type="match status" value="1"/>
</dbReference>
<comment type="similarity">
    <text evidence="2 12">Belongs to the class-I aminoacyl-tRNA synthetase family.</text>
</comment>
<dbReference type="STRING" id="58919.A0A316ZF75"/>
<dbReference type="EMBL" id="KZ819287">
    <property type="protein sequence ID" value="PWN99668.1"/>
    <property type="molecule type" value="Genomic_DNA"/>
</dbReference>
<evidence type="ECO:0000256" key="6">
    <source>
        <dbReference type="ARBA" id="ARBA00022840"/>
    </source>
</evidence>
<dbReference type="PANTHER" id="PTHR42765:SF1">
    <property type="entry name" value="ISOLEUCINE--TRNA LIGASE, MITOCHONDRIAL"/>
    <property type="match status" value="1"/>
</dbReference>
<dbReference type="GO" id="GO:0005524">
    <property type="term" value="F:ATP binding"/>
    <property type="evidence" value="ECO:0007669"/>
    <property type="project" value="UniProtKB-KW"/>
</dbReference>
<dbReference type="Pfam" id="PF00133">
    <property type="entry name" value="tRNA-synt_1"/>
    <property type="match status" value="1"/>
</dbReference>
<proteinExistence type="inferred from homology"/>
<dbReference type="InterPro" id="IPR002301">
    <property type="entry name" value="Ile-tRNA-ligase"/>
</dbReference>
<keyword evidence="8 12" id="KW-0030">Aminoacyl-tRNA synthetase</keyword>
<evidence type="ECO:0000256" key="1">
    <source>
        <dbReference type="ARBA" id="ARBA00004173"/>
    </source>
</evidence>
<comment type="catalytic activity">
    <reaction evidence="10">
        <text>tRNA(Ile) + L-isoleucine + ATP = L-isoleucyl-tRNA(Ile) + AMP + diphosphate</text>
        <dbReference type="Rhea" id="RHEA:11060"/>
        <dbReference type="Rhea" id="RHEA-COMP:9666"/>
        <dbReference type="Rhea" id="RHEA-COMP:9695"/>
        <dbReference type="ChEBI" id="CHEBI:30616"/>
        <dbReference type="ChEBI" id="CHEBI:33019"/>
        <dbReference type="ChEBI" id="CHEBI:58045"/>
        <dbReference type="ChEBI" id="CHEBI:78442"/>
        <dbReference type="ChEBI" id="CHEBI:78528"/>
        <dbReference type="ChEBI" id="CHEBI:456215"/>
        <dbReference type="EC" id="6.1.1.5"/>
    </reaction>
</comment>
<dbReference type="EC" id="6.1.1.5" evidence="3"/>
<keyword evidence="4 12" id="KW-0436">Ligase</keyword>
<dbReference type="Gene3D" id="3.40.50.620">
    <property type="entry name" value="HUPs"/>
    <property type="match status" value="2"/>
</dbReference>
<sequence length="1063" mass="118731">MALAPVSLLPCRGLAKKAKQAEPTPKPKLTADAPLKAKKTYRPTMLLPKTAFEIQAKAHERDHLWAQRTTVDLYRWQAQHNPGPRFVLADGPPYANGPLHMGHALNKILKDIINRFQVLQGRKVHYEPGWDCHGLPIEIKAKGHLATLKIEATPSQVRDKAREVAVSAMEQQQDEFSAFGIMADWSRETTYRTLDPAYEVRQLNVFGEMVRRGLVYRAYRPVYWSPSSRTALAEAELEYDLNHVSRSVFVRFNFVPGEAFREACADNVIVKRALSRDEQISLVIWTTTPWTLPSNMAVAVNRDITYRLVRVTEGPTAGELLIVAAERAHDLSQRKVGLSEFASADRAKLGEFETLAEFSGAALSGSSYRHLFLRRGAESRPILAADYVTDTSGTGLVHCAPAHGQEDYALYRNTPALAKEPLLSPVDAAGRYTEDVLQCGSVAENLPGNAVTGTGGSIVRDLLAESGALLSEWPITHSFPCDWRTKQPVITRATSQWFADLTPIKDAAIAALEKVEFTPPQGRNRLASLVAGRSEWCISRQRPWGVPIPVLYDAHSREPLLTPENVDHITAVLGDKGSDYWWQGDAEEFVAPAYRDDGRRWIKGTDTVDVWFDSGTSWTKLREEIGAERDAAGAPLADIYLEGTDQARGWFQSSLLTHIATAPEGTVPQAPYGKVITHGFVVDKRGKKMSKSIGNVLSPLYFVKGGATKSDPAYGADVLRLWAARGDYSASMPVGNLIVKHTSDAMRKLRNTARFMLATLPRPDQVAPLDDLATDELTHLDRYVLHKLRELELSVKHDYEVFDFAAVVRQLGEFANGTLSTIYFTAIKDVLYSDALSSPRRRACIAVLDQTLRTFTSMLAPITPHLAEEIHHYRSGTESDPQPNEPADSVFQQRWQGVNERWTDKQNASEVRDLLKLRDSLLALIERVREEKKVRVADESEVDIDVVDGRYPELVRLIKEYPAYDLTAVLGVSRVNVFSSPSGPRAGENPDPLKEAADLHDGIMLVVRATPLKQCPRCRVHIIEPELEVEECGRCEEALVEHKEMQRLKEEERDTKIKEKEEQ</sequence>
<accession>A0A316ZF75</accession>
<feature type="region of interest" description="Disordered" evidence="13">
    <location>
        <begin position="1044"/>
        <end position="1063"/>
    </location>
</feature>
<dbReference type="HAMAP" id="MF_02002">
    <property type="entry name" value="Ile_tRNA_synth_type1"/>
    <property type="match status" value="1"/>
</dbReference>
<dbReference type="PROSITE" id="PS00178">
    <property type="entry name" value="AA_TRNA_LIGASE_I"/>
    <property type="match status" value="1"/>
</dbReference>
<evidence type="ECO:0000313" key="17">
    <source>
        <dbReference type="Proteomes" id="UP000245946"/>
    </source>
</evidence>
<keyword evidence="6 12" id="KW-0067">ATP-binding</keyword>
<dbReference type="Pfam" id="PF08264">
    <property type="entry name" value="Anticodon_1"/>
    <property type="match status" value="1"/>
</dbReference>
<feature type="domain" description="Methionyl/Valyl/Leucyl/Isoleucyl-tRNA synthetase anticodon-binding" evidence="15">
    <location>
        <begin position="781"/>
        <end position="942"/>
    </location>
</feature>
<dbReference type="GO" id="GO:0004822">
    <property type="term" value="F:isoleucine-tRNA ligase activity"/>
    <property type="evidence" value="ECO:0007669"/>
    <property type="project" value="UniProtKB-EC"/>
</dbReference>
<keyword evidence="17" id="KW-1185">Reference proteome</keyword>
<dbReference type="Gene3D" id="1.10.10.830">
    <property type="entry name" value="Ile-tRNA synthetase CP2 domain-like"/>
    <property type="match status" value="1"/>
</dbReference>
<dbReference type="OrthoDB" id="10264412at2759"/>
<gene>
    <name evidence="16" type="ORF">FA09DRAFT_295052</name>
</gene>
<dbReference type="InterPro" id="IPR009080">
    <property type="entry name" value="tRNAsynth_Ia_anticodon-bd"/>
</dbReference>
<evidence type="ECO:0000256" key="12">
    <source>
        <dbReference type="RuleBase" id="RU363035"/>
    </source>
</evidence>
<keyword evidence="5 12" id="KW-0547">Nucleotide-binding</keyword>
<reference evidence="16 17" key="1">
    <citation type="journal article" date="2018" name="Mol. Biol. Evol.">
        <title>Broad Genomic Sampling Reveals a Smut Pathogenic Ancestry of the Fungal Clade Ustilaginomycotina.</title>
        <authorList>
            <person name="Kijpornyongpan T."/>
            <person name="Mondo S.J."/>
            <person name="Barry K."/>
            <person name="Sandor L."/>
            <person name="Lee J."/>
            <person name="Lipzen A."/>
            <person name="Pangilinan J."/>
            <person name="LaButti K."/>
            <person name="Hainaut M."/>
            <person name="Henrissat B."/>
            <person name="Grigoriev I.V."/>
            <person name="Spatafora J.W."/>
            <person name="Aime M.C."/>
        </authorList>
    </citation>
    <scope>NUCLEOTIDE SEQUENCE [LARGE SCALE GENOMIC DNA]</scope>
    <source>
        <strain evidence="16 17">MCA 4186</strain>
    </source>
</reference>
<dbReference type="InterPro" id="IPR050081">
    <property type="entry name" value="Ile-tRNA_ligase"/>
</dbReference>
<evidence type="ECO:0000256" key="4">
    <source>
        <dbReference type="ARBA" id="ARBA00022598"/>
    </source>
</evidence>
<feature type="domain" description="Aminoacyl-tRNA synthetase class Ia" evidence="14">
    <location>
        <begin position="72"/>
        <end position="731"/>
    </location>
</feature>
<dbReference type="GO" id="GO:0032543">
    <property type="term" value="P:mitochondrial translation"/>
    <property type="evidence" value="ECO:0007669"/>
    <property type="project" value="TreeGrafter"/>
</dbReference>
<dbReference type="GO" id="GO:0005739">
    <property type="term" value="C:mitochondrion"/>
    <property type="evidence" value="ECO:0007669"/>
    <property type="project" value="UniProtKB-SubCell"/>
</dbReference>
<comment type="subcellular location">
    <subcellularLocation>
        <location evidence="1">Mitochondrion</location>
    </subcellularLocation>
</comment>
<evidence type="ECO:0000256" key="11">
    <source>
        <dbReference type="ARBA" id="ARBA00068280"/>
    </source>
</evidence>
<dbReference type="SUPFAM" id="SSF52374">
    <property type="entry name" value="Nucleotidylyl transferase"/>
    <property type="match status" value="1"/>
</dbReference>
<dbReference type="Gene3D" id="3.90.740.10">
    <property type="entry name" value="Valyl/Leucyl/Isoleucyl-tRNA synthetase, editing domain"/>
    <property type="match status" value="1"/>
</dbReference>
<dbReference type="RefSeq" id="XP_025599947.1">
    <property type="nucleotide sequence ID" value="XM_025740099.1"/>
</dbReference>
<dbReference type="Gene3D" id="1.10.730.20">
    <property type="match status" value="1"/>
</dbReference>
<evidence type="ECO:0000256" key="8">
    <source>
        <dbReference type="ARBA" id="ARBA00023146"/>
    </source>
</evidence>